<evidence type="ECO:0000313" key="2">
    <source>
        <dbReference type="Proteomes" id="UP000189966"/>
    </source>
</evidence>
<proteinExistence type="predicted"/>
<dbReference type="AlphaFoldDB" id="A0A1T5HVY2"/>
<protein>
    <submittedName>
        <fullName evidence="1">Uncharacterized protein</fullName>
    </submittedName>
</protein>
<gene>
    <name evidence="1" type="ORF">CZ809_00469</name>
</gene>
<dbReference type="EMBL" id="FUZI01000001">
    <property type="protein sequence ID" value="SKC30991.1"/>
    <property type="molecule type" value="Genomic_DNA"/>
</dbReference>
<evidence type="ECO:0000313" key="1">
    <source>
        <dbReference type="EMBL" id="SKC30991.1"/>
    </source>
</evidence>
<name>A0A1T5HVY2_9GAMM</name>
<sequence length="974" mass="109475">MTLNFMSLDKNKSVYKEIRKAIMLLTKHVVSSCMINDRVGDLSVEKQKQIKLGKSIDARSPLWLSISGKGGPDYECEYRNVSLADHSISVCTGAVVLTGYYLADHGCDIDDNFSRQLFTVGLVGLLHDINKLFDKHIALSNKEIFEYLDELYIRWDLKRILDEYGISLTSNELFQLINYTEAGTSLAGTESGLVDSKLRQRCRVFVRMADQLDSAFYRIGADGGVAGVLNKLSTWAEADQDFISSMDNWHHINLADAAHPYLLDRLQYHISQQCIKLAGVAPLLSIHTDGMLDLLVPEYAKDQIISASLKSFSGSLSAPFSVVFSTTKQPDIMGGVPEWGELLDYINNDTHSVILSSLLTIGRPDLDFIGASLIDYCYGLSFSDKSIKGSSATVSPICSSDNESEDLVEFYKIASIISLILNHGSQVKSIKVISQNDRKEKILNLLSLHNFEIEDQLLSSALSQTVWFAMNVASFAMKNDDFYSELMDENGLLSLIYCGSGTSDKEDHGFTPIQDGLKGDLDNERILNVIERLSCLLDKKSYLPQIDSQIKMQCCLVTGEPVDTKCRIEAKDDLYAIKMSQFSERNGRQSVLGDAKGFTTLSPTSYMEYKLRTRIHENSKADMPVLISSPNAVGLFSEIRFSDEKMANKSDFFGLYDICREDKSKLVLNGPEIFSRRLFMARQESFPAKLYDQVEWLDRLIKSVRRTGRPFHVFRGLPTSRPEILYIDCLSPSLKRLIGNKSGFRIEELPKLHDQLILVLSVLDARGSMSLLYGLLDCKTEFSSLCGIKCLLDDYVADKTSQNKMQGISRFAQVSVDVGNRLNKFKVEGKMTTQDNAIITLAHLASKVQKGFNSRNSRGEQLLILTTIMESVRTHVRNRMPMDQSLKNAIAGNIEKKLSGTTYICSSEYRDKQPLLSVCIDIAEHFVNAIWLPIFNGRMPNHNFKSQVAEIYRVEMLSIYQNRRNEKQDASLTV</sequence>
<dbReference type="Proteomes" id="UP000189966">
    <property type="component" value="Unassembled WGS sequence"/>
</dbReference>
<reference evidence="1 2" key="1">
    <citation type="submission" date="2017-02" db="EMBL/GenBank/DDBJ databases">
        <authorList>
            <person name="Peterson S.W."/>
        </authorList>
    </citation>
    <scope>NUCLEOTIDE SEQUENCE [LARGE SCALE GENOMIC DNA]</scope>
    <source>
        <strain evidence="2">type strain: NCCB 100098</strain>
    </source>
</reference>
<organism evidence="1 2">
    <name type="scientific">Photobacterium piscicola</name>
    <dbReference type="NCBI Taxonomy" id="1378299"/>
    <lineage>
        <taxon>Bacteria</taxon>
        <taxon>Pseudomonadati</taxon>
        <taxon>Pseudomonadota</taxon>
        <taxon>Gammaproteobacteria</taxon>
        <taxon>Vibrionales</taxon>
        <taxon>Vibrionaceae</taxon>
        <taxon>Photobacterium</taxon>
    </lineage>
</organism>
<accession>A0A1T5HVY2</accession>